<feature type="compositionally biased region" description="Polar residues" evidence="1">
    <location>
        <begin position="327"/>
        <end position="337"/>
    </location>
</feature>
<organism evidence="3 4">
    <name type="scientific">Lactarius akahatsu</name>
    <dbReference type="NCBI Taxonomy" id="416441"/>
    <lineage>
        <taxon>Eukaryota</taxon>
        <taxon>Fungi</taxon>
        <taxon>Dikarya</taxon>
        <taxon>Basidiomycota</taxon>
        <taxon>Agaricomycotina</taxon>
        <taxon>Agaricomycetes</taxon>
        <taxon>Russulales</taxon>
        <taxon>Russulaceae</taxon>
        <taxon>Lactarius</taxon>
    </lineage>
</organism>
<evidence type="ECO:0000313" key="4">
    <source>
        <dbReference type="Proteomes" id="UP001201163"/>
    </source>
</evidence>
<dbReference type="EMBL" id="JAKELL010000017">
    <property type="protein sequence ID" value="KAH8993720.1"/>
    <property type="molecule type" value="Genomic_DNA"/>
</dbReference>
<keyword evidence="2" id="KW-1133">Transmembrane helix</keyword>
<keyword evidence="2" id="KW-0472">Membrane</keyword>
<reference evidence="3" key="1">
    <citation type="submission" date="2022-01" db="EMBL/GenBank/DDBJ databases">
        <title>Comparative genomics reveals a dynamic genome evolution in the ectomycorrhizal milk-cap (Lactarius) mushrooms.</title>
        <authorList>
            <consortium name="DOE Joint Genome Institute"/>
            <person name="Lebreton A."/>
            <person name="Tang N."/>
            <person name="Kuo A."/>
            <person name="LaButti K."/>
            <person name="Drula E."/>
            <person name="Barry K."/>
            <person name="Clum A."/>
            <person name="Lipzen A."/>
            <person name="Mousain D."/>
            <person name="Ng V."/>
            <person name="Wang R."/>
            <person name="Wang X."/>
            <person name="Dai Y."/>
            <person name="Henrissat B."/>
            <person name="Grigoriev I.V."/>
            <person name="Guerin-Laguette A."/>
            <person name="Yu F."/>
            <person name="Martin F.M."/>
        </authorList>
    </citation>
    <scope>NUCLEOTIDE SEQUENCE</scope>
    <source>
        <strain evidence="3">QP</strain>
    </source>
</reference>
<feature type="transmembrane region" description="Helical" evidence="2">
    <location>
        <begin position="20"/>
        <end position="40"/>
    </location>
</feature>
<evidence type="ECO:0000313" key="3">
    <source>
        <dbReference type="EMBL" id="KAH8993720.1"/>
    </source>
</evidence>
<keyword evidence="2" id="KW-0812">Transmembrane</keyword>
<proteinExistence type="predicted"/>
<feature type="transmembrane region" description="Helical" evidence="2">
    <location>
        <begin position="221"/>
        <end position="242"/>
    </location>
</feature>
<sequence>MFSPNAFYDQYKLTVYDNLVVGIVYGAYVVLYVASVHILLGKPGFSSSRSKMVMFGITTFTFVLGIISLVLQTALEFQQTWWLLDHTAANVWPLGRIGAVSIVVETIRRLMYILSDIICAWRAVVLWNRDKHVTALLLFLVLGTTAAVGCELGLSLIPILSPPYVSIPIIADDFGPLLVVFPILGTNLVSTALIAMKAWQYRVSIKKHLGKGTGSVRVDRVFALLIESGFVYCCLWILYVILTFNLNTTIMHNALLFVSGLYPTLIVILVAMQKSPVEDYSTYSTGIQFASAPALAPPSAGNTPSFVYTVYHEHTNDSDERVPSAALMTTSGEETNR</sequence>
<feature type="transmembrane region" description="Helical" evidence="2">
    <location>
        <begin position="135"/>
        <end position="157"/>
    </location>
</feature>
<evidence type="ECO:0000256" key="2">
    <source>
        <dbReference type="SAM" id="Phobius"/>
    </source>
</evidence>
<feature type="region of interest" description="Disordered" evidence="1">
    <location>
        <begin position="317"/>
        <end position="337"/>
    </location>
</feature>
<gene>
    <name evidence="3" type="ORF">EDB92DRAFT_376200</name>
</gene>
<feature type="transmembrane region" description="Helical" evidence="2">
    <location>
        <begin position="254"/>
        <end position="272"/>
    </location>
</feature>
<protein>
    <submittedName>
        <fullName evidence="3">Uncharacterized protein</fullName>
    </submittedName>
</protein>
<evidence type="ECO:0000256" key="1">
    <source>
        <dbReference type="SAM" id="MobiDB-lite"/>
    </source>
</evidence>
<feature type="transmembrane region" description="Helical" evidence="2">
    <location>
        <begin position="177"/>
        <end position="200"/>
    </location>
</feature>
<keyword evidence="4" id="KW-1185">Reference proteome</keyword>
<name>A0AAD4Q950_9AGAM</name>
<dbReference type="Proteomes" id="UP001201163">
    <property type="component" value="Unassembled WGS sequence"/>
</dbReference>
<comment type="caution">
    <text evidence="3">The sequence shown here is derived from an EMBL/GenBank/DDBJ whole genome shotgun (WGS) entry which is preliminary data.</text>
</comment>
<accession>A0AAD4Q950</accession>
<dbReference type="AlphaFoldDB" id="A0AAD4Q950"/>
<feature type="transmembrane region" description="Helical" evidence="2">
    <location>
        <begin position="52"/>
        <end position="75"/>
    </location>
</feature>